<dbReference type="Proteomes" id="UP001370490">
    <property type="component" value="Unassembled WGS sequence"/>
</dbReference>
<dbReference type="InterPro" id="IPR026055">
    <property type="entry name" value="FAR"/>
</dbReference>
<reference evidence="3 4" key="1">
    <citation type="submission" date="2023-12" db="EMBL/GenBank/DDBJ databases">
        <title>A high-quality genome assembly for Dillenia turbinata (Dilleniales).</title>
        <authorList>
            <person name="Chanderbali A."/>
        </authorList>
    </citation>
    <scope>NUCLEOTIDE SEQUENCE [LARGE SCALE GENOMIC DNA]</scope>
    <source>
        <strain evidence="3">LSX21</strain>
        <tissue evidence="3">Leaf</tissue>
    </source>
</reference>
<dbReference type="EMBL" id="JBAMMX010000013">
    <property type="protein sequence ID" value="KAK6928932.1"/>
    <property type="molecule type" value="Genomic_DNA"/>
</dbReference>
<sequence length="161" mass="17895">MVNLPIRLLFFASSPSQVRSPTLRGKKFLITGATGFIRKVLIKKILRTVPNAGKIFLLIKAKNKEATRKRSMGEIIILELFQMSATNTWRILCQALILSKLVPVVGNVRDSNLGLDEDLAYVPRKQVEVVINSAAKQLLTKGKNLSIFSIYDVALNINTMG</sequence>
<keyword evidence="1" id="KW-0521">NADP</keyword>
<comment type="similarity">
    <text evidence="1">Belongs to the fatty acyl-CoA reductase family.</text>
</comment>
<evidence type="ECO:0000259" key="2">
    <source>
        <dbReference type="Pfam" id="PF07993"/>
    </source>
</evidence>
<feature type="domain" description="Thioester reductase (TE)" evidence="2">
    <location>
        <begin position="30"/>
        <end position="136"/>
    </location>
</feature>
<organism evidence="3 4">
    <name type="scientific">Dillenia turbinata</name>
    <dbReference type="NCBI Taxonomy" id="194707"/>
    <lineage>
        <taxon>Eukaryota</taxon>
        <taxon>Viridiplantae</taxon>
        <taxon>Streptophyta</taxon>
        <taxon>Embryophyta</taxon>
        <taxon>Tracheophyta</taxon>
        <taxon>Spermatophyta</taxon>
        <taxon>Magnoliopsida</taxon>
        <taxon>eudicotyledons</taxon>
        <taxon>Gunneridae</taxon>
        <taxon>Pentapetalae</taxon>
        <taxon>Dilleniales</taxon>
        <taxon>Dilleniaceae</taxon>
        <taxon>Dillenia</taxon>
    </lineage>
</organism>
<comment type="catalytic activity">
    <reaction evidence="1">
        <text>a long-chain fatty acyl-CoA + 2 NADPH + 2 H(+) = a long-chain primary fatty alcohol + 2 NADP(+) + CoA</text>
        <dbReference type="Rhea" id="RHEA:52716"/>
        <dbReference type="ChEBI" id="CHEBI:15378"/>
        <dbReference type="ChEBI" id="CHEBI:57287"/>
        <dbReference type="ChEBI" id="CHEBI:57783"/>
        <dbReference type="ChEBI" id="CHEBI:58349"/>
        <dbReference type="ChEBI" id="CHEBI:77396"/>
        <dbReference type="ChEBI" id="CHEBI:83139"/>
        <dbReference type="EC" id="1.2.1.84"/>
    </reaction>
</comment>
<accession>A0AAN8VK96</accession>
<dbReference type="Gene3D" id="3.40.50.720">
    <property type="entry name" value="NAD(P)-binding Rossmann-like Domain"/>
    <property type="match status" value="1"/>
</dbReference>
<dbReference type="Pfam" id="PF07993">
    <property type="entry name" value="NAD_binding_4"/>
    <property type="match status" value="1"/>
</dbReference>
<dbReference type="AlphaFoldDB" id="A0AAN8VK96"/>
<keyword evidence="4" id="KW-1185">Reference proteome</keyword>
<comment type="caution">
    <text evidence="3">The sequence shown here is derived from an EMBL/GenBank/DDBJ whole genome shotgun (WGS) entry which is preliminary data.</text>
</comment>
<dbReference type="GO" id="GO:0035336">
    <property type="term" value="P:long-chain fatty-acyl-CoA metabolic process"/>
    <property type="evidence" value="ECO:0007669"/>
    <property type="project" value="TreeGrafter"/>
</dbReference>
<comment type="function">
    <text evidence="1">Catalyzes the reduction of fatty acyl-CoA to fatty alcohols.</text>
</comment>
<dbReference type="GO" id="GO:0102965">
    <property type="term" value="F:alcohol-forming long-chain fatty acyl-CoA reductase activity"/>
    <property type="evidence" value="ECO:0007669"/>
    <property type="project" value="UniProtKB-EC"/>
</dbReference>
<name>A0AAN8VK96_9MAGN</name>
<evidence type="ECO:0000313" key="4">
    <source>
        <dbReference type="Proteomes" id="UP001370490"/>
    </source>
</evidence>
<gene>
    <name evidence="3" type="ORF">RJ641_005137</name>
</gene>
<keyword evidence="1" id="KW-0560">Oxidoreductase</keyword>
<dbReference type="InterPro" id="IPR013120">
    <property type="entry name" value="FAR_NAD-bd"/>
</dbReference>
<evidence type="ECO:0000313" key="3">
    <source>
        <dbReference type="EMBL" id="KAK6928932.1"/>
    </source>
</evidence>
<dbReference type="PANTHER" id="PTHR11011:SF45">
    <property type="entry name" value="FATTY ACYL-COA REDUCTASE CG8306-RELATED"/>
    <property type="match status" value="1"/>
</dbReference>
<dbReference type="EC" id="1.2.1.84" evidence="1"/>
<dbReference type="GO" id="GO:0080019">
    <property type="term" value="F:alcohol-forming very long-chain fatty acyl-CoA reductase activity"/>
    <property type="evidence" value="ECO:0007669"/>
    <property type="project" value="InterPro"/>
</dbReference>
<keyword evidence="1" id="KW-0443">Lipid metabolism</keyword>
<proteinExistence type="inferred from homology"/>
<dbReference type="SUPFAM" id="SSF51735">
    <property type="entry name" value="NAD(P)-binding Rossmann-fold domains"/>
    <property type="match status" value="1"/>
</dbReference>
<dbReference type="GO" id="GO:0010345">
    <property type="term" value="P:suberin biosynthetic process"/>
    <property type="evidence" value="ECO:0007669"/>
    <property type="project" value="TreeGrafter"/>
</dbReference>
<dbReference type="PANTHER" id="PTHR11011">
    <property type="entry name" value="MALE STERILITY PROTEIN 2-RELATED"/>
    <property type="match status" value="1"/>
</dbReference>
<keyword evidence="1" id="KW-0444">Lipid biosynthesis</keyword>
<protein>
    <recommendedName>
        <fullName evidence="1">Fatty acyl-CoA reductase</fullName>
        <ecNumber evidence="1">1.2.1.84</ecNumber>
    </recommendedName>
</protein>
<evidence type="ECO:0000256" key="1">
    <source>
        <dbReference type="RuleBase" id="RU363097"/>
    </source>
</evidence>
<dbReference type="InterPro" id="IPR036291">
    <property type="entry name" value="NAD(P)-bd_dom_sf"/>
</dbReference>